<comment type="subunit">
    <text evidence="9">Forms a complex with SecD. Part of the essential Sec protein translocation apparatus which comprises SecA, SecYEG and auxiliary proteins SecDF-YajC and YidC.</text>
</comment>
<dbReference type="EMBL" id="JBHUHX010000001">
    <property type="protein sequence ID" value="MFD2110294.1"/>
    <property type="molecule type" value="Genomic_DNA"/>
</dbReference>
<dbReference type="InterPro" id="IPR005665">
    <property type="entry name" value="SecF_bac"/>
</dbReference>
<keyword evidence="5 9" id="KW-0653">Protein transport</keyword>
<keyword evidence="6 9" id="KW-1133">Transmembrane helix</keyword>
<evidence type="ECO:0000313" key="12">
    <source>
        <dbReference type="Proteomes" id="UP001597337"/>
    </source>
</evidence>
<accession>A0ABW4Y3L7</accession>
<evidence type="ECO:0000256" key="7">
    <source>
        <dbReference type="ARBA" id="ARBA00023010"/>
    </source>
</evidence>
<feature type="transmembrane region" description="Helical" evidence="9">
    <location>
        <begin position="170"/>
        <end position="191"/>
    </location>
</feature>
<keyword evidence="3 9" id="KW-1003">Cell membrane</keyword>
<feature type="transmembrane region" description="Helical" evidence="9">
    <location>
        <begin position="248"/>
        <end position="266"/>
    </location>
</feature>
<sequence>MKSQNTVKTKRTINDFGIDFLGKRKLAAIMSGTALVICLLSILFRGFDFGLDFTGGTVIEVGYQEPAELTDIRQSLESQGFPGTTIQYFGSNRDILIRLPPQEENDSAKQSDRVFHILSEEAKGQVELRRVEFVGPQVGEELREQGGLAVLFSLIGILIYVALRFEWRFAVGAVVALVHDVLFTVGIFSIFQIQFDLTVLAAVLAVIGYSLNDTIVIFDRIRENFRRMRKGTVMEITNNSINQTLSRTIVTSGTTLLVLFALYLFGGEAISGFSLALIVGIFVGTYSTIYVATAIVIWLGLTKADLLPVPVKKEGAELDAMP</sequence>
<evidence type="ECO:0000256" key="4">
    <source>
        <dbReference type="ARBA" id="ARBA00022692"/>
    </source>
</evidence>
<evidence type="ECO:0000256" key="5">
    <source>
        <dbReference type="ARBA" id="ARBA00022927"/>
    </source>
</evidence>
<dbReference type="NCBIfam" id="TIGR00966">
    <property type="entry name" value="transloc_SecF"/>
    <property type="match status" value="1"/>
</dbReference>
<dbReference type="InterPro" id="IPR048634">
    <property type="entry name" value="SecD_SecF_C"/>
</dbReference>
<proteinExistence type="inferred from homology"/>
<dbReference type="PANTHER" id="PTHR30081">
    <property type="entry name" value="PROTEIN-EXPORT MEMBRANE PROTEIN SEC"/>
    <property type="match status" value="1"/>
</dbReference>
<dbReference type="Pfam" id="PF07549">
    <property type="entry name" value="Sec_GG"/>
    <property type="match status" value="1"/>
</dbReference>
<dbReference type="InterPro" id="IPR022645">
    <property type="entry name" value="SecD/SecF_bac"/>
</dbReference>
<evidence type="ECO:0000256" key="3">
    <source>
        <dbReference type="ARBA" id="ARBA00022475"/>
    </source>
</evidence>
<comment type="similarity">
    <text evidence="9">Belongs to the SecD/SecF family. SecF subfamily.</text>
</comment>
<dbReference type="PANTHER" id="PTHR30081:SF8">
    <property type="entry name" value="PROTEIN TRANSLOCASE SUBUNIT SECF"/>
    <property type="match status" value="1"/>
</dbReference>
<keyword evidence="8 9" id="KW-0472">Membrane</keyword>
<keyword evidence="2 9" id="KW-0813">Transport</keyword>
<feature type="transmembrane region" description="Helical" evidence="9">
    <location>
        <begin position="26"/>
        <end position="44"/>
    </location>
</feature>
<evidence type="ECO:0000259" key="10">
    <source>
        <dbReference type="Pfam" id="PF02355"/>
    </source>
</evidence>
<evidence type="ECO:0000256" key="8">
    <source>
        <dbReference type="ARBA" id="ARBA00023136"/>
    </source>
</evidence>
<feature type="transmembrane region" description="Helical" evidence="9">
    <location>
        <begin position="197"/>
        <end position="218"/>
    </location>
</feature>
<keyword evidence="4 9" id="KW-0812">Transmembrane</keyword>
<dbReference type="PRINTS" id="PR01755">
    <property type="entry name" value="SECFTRNLCASE"/>
</dbReference>
<keyword evidence="7 9" id="KW-0811">Translocation</keyword>
<dbReference type="SUPFAM" id="SSF82866">
    <property type="entry name" value="Multidrug efflux transporter AcrB transmembrane domain"/>
    <property type="match status" value="1"/>
</dbReference>
<feature type="domain" description="Protein export membrane protein SecD/SecF C-terminal" evidence="10">
    <location>
        <begin position="120"/>
        <end position="300"/>
    </location>
</feature>
<dbReference type="Proteomes" id="UP001597337">
    <property type="component" value="Unassembled WGS sequence"/>
</dbReference>
<evidence type="ECO:0000256" key="6">
    <source>
        <dbReference type="ARBA" id="ARBA00022989"/>
    </source>
</evidence>
<protein>
    <recommendedName>
        <fullName evidence="9">Protein-export membrane protein SecF</fullName>
    </recommendedName>
</protein>
<comment type="subcellular location">
    <subcellularLocation>
        <location evidence="1 9">Cell membrane</location>
        <topology evidence="1 9">Multi-pass membrane protein</topology>
    </subcellularLocation>
</comment>
<evidence type="ECO:0000313" key="11">
    <source>
        <dbReference type="EMBL" id="MFD2110294.1"/>
    </source>
</evidence>
<dbReference type="InterPro" id="IPR022813">
    <property type="entry name" value="SecD/SecF_arch_bac"/>
</dbReference>
<comment type="caution">
    <text evidence="11">The sequence shown here is derived from an EMBL/GenBank/DDBJ whole genome shotgun (WGS) entry which is preliminary data.</text>
</comment>
<evidence type="ECO:0000256" key="9">
    <source>
        <dbReference type="HAMAP-Rule" id="MF_01464"/>
    </source>
</evidence>
<keyword evidence="12" id="KW-1185">Reference proteome</keyword>
<comment type="function">
    <text evidence="9">Part of the Sec protein translocase complex. Interacts with the SecYEG preprotein conducting channel. SecDF uses the proton motive force (PMF) to complete protein translocation after the ATP-dependent function of SecA.</text>
</comment>
<name>A0ABW4Y3L7_9GAMM</name>
<evidence type="ECO:0000256" key="2">
    <source>
        <dbReference type="ARBA" id="ARBA00022448"/>
    </source>
</evidence>
<reference evidence="12" key="1">
    <citation type="journal article" date="2019" name="Int. J. Syst. Evol. Microbiol.">
        <title>The Global Catalogue of Microorganisms (GCM) 10K type strain sequencing project: providing services to taxonomists for standard genome sequencing and annotation.</title>
        <authorList>
            <consortium name="The Broad Institute Genomics Platform"/>
            <consortium name="The Broad Institute Genome Sequencing Center for Infectious Disease"/>
            <person name="Wu L."/>
            <person name="Ma J."/>
        </authorList>
    </citation>
    <scope>NUCLEOTIDE SEQUENCE [LARGE SCALE GENOMIC DNA]</scope>
    <source>
        <strain evidence="12">KACC 12597</strain>
    </source>
</reference>
<feature type="transmembrane region" description="Helical" evidence="9">
    <location>
        <begin position="146"/>
        <end position="163"/>
    </location>
</feature>
<dbReference type="HAMAP" id="MF_01464_B">
    <property type="entry name" value="SecF_B"/>
    <property type="match status" value="1"/>
</dbReference>
<dbReference type="Pfam" id="PF02355">
    <property type="entry name" value="SecD_SecF_C"/>
    <property type="match status" value="1"/>
</dbReference>
<dbReference type="NCBIfam" id="TIGR00916">
    <property type="entry name" value="2A0604s01"/>
    <property type="match status" value="1"/>
</dbReference>
<feature type="transmembrane region" description="Helical" evidence="9">
    <location>
        <begin position="272"/>
        <end position="299"/>
    </location>
</feature>
<dbReference type="RefSeq" id="WP_386021579.1">
    <property type="nucleotide sequence ID" value="NZ_JBHUHX010000001.1"/>
</dbReference>
<evidence type="ECO:0000256" key="1">
    <source>
        <dbReference type="ARBA" id="ARBA00004651"/>
    </source>
</evidence>
<dbReference type="Gene3D" id="1.20.1640.10">
    <property type="entry name" value="Multidrug efflux transporter AcrB transmembrane domain"/>
    <property type="match status" value="1"/>
</dbReference>
<dbReference type="InterPro" id="IPR055344">
    <property type="entry name" value="SecD_SecF_C_bact"/>
</dbReference>
<dbReference type="InterPro" id="IPR022646">
    <property type="entry name" value="SecD/SecF_CS"/>
</dbReference>
<gene>
    <name evidence="9 11" type="primary">secF</name>
    <name evidence="11" type="ORF">ACFSJC_00385</name>
</gene>
<organism evidence="11 12">
    <name type="scientific">Thiorhodococcus fuscus</name>
    <dbReference type="NCBI Taxonomy" id="527200"/>
    <lineage>
        <taxon>Bacteria</taxon>
        <taxon>Pseudomonadati</taxon>
        <taxon>Pseudomonadota</taxon>
        <taxon>Gammaproteobacteria</taxon>
        <taxon>Chromatiales</taxon>
        <taxon>Chromatiaceae</taxon>
        <taxon>Thiorhodococcus</taxon>
    </lineage>
</organism>